<evidence type="ECO:0000313" key="3">
    <source>
        <dbReference type="EMBL" id="MFD1140643.1"/>
    </source>
</evidence>
<dbReference type="Proteomes" id="UP001597116">
    <property type="component" value="Unassembled WGS sequence"/>
</dbReference>
<keyword evidence="1" id="KW-0472">Membrane</keyword>
<comment type="caution">
    <text evidence="3">The sequence shown here is derived from an EMBL/GenBank/DDBJ whole genome shotgun (WGS) entry which is preliminary data.</text>
</comment>
<dbReference type="InterPro" id="IPR024478">
    <property type="entry name" value="HlyB_4HB_MCP"/>
</dbReference>
<feature type="transmembrane region" description="Helical" evidence="1">
    <location>
        <begin position="188"/>
        <end position="210"/>
    </location>
</feature>
<protein>
    <submittedName>
        <fullName evidence="3">MCP four helix bundle domain-containing protein</fullName>
    </submittedName>
</protein>
<dbReference type="EMBL" id="JBHTLP010000002">
    <property type="protein sequence ID" value="MFD1140643.1"/>
    <property type="molecule type" value="Genomic_DNA"/>
</dbReference>
<evidence type="ECO:0000313" key="4">
    <source>
        <dbReference type="Proteomes" id="UP001597116"/>
    </source>
</evidence>
<name>A0ABW3Q5A6_9BACT</name>
<dbReference type="RefSeq" id="WP_265989265.1">
    <property type="nucleotide sequence ID" value="NZ_CP110973.1"/>
</dbReference>
<feature type="domain" description="Chemotaxis methyl-accepting receptor HlyB-like 4HB MCP" evidence="2">
    <location>
        <begin position="9"/>
        <end position="182"/>
    </location>
</feature>
<feature type="transmembrane region" description="Helical" evidence="1">
    <location>
        <begin position="12"/>
        <end position="31"/>
    </location>
</feature>
<gene>
    <name evidence="3" type="ORF">ACFQ4C_05975</name>
</gene>
<keyword evidence="1" id="KW-0812">Transmembrane</keyword>
<organism evidence="3 4">
    <name type="scientific">Larkinella insperata</name>
    <dbReference type="NCBI Taxonomy" id="332158"/>
    <lineage>
        <taxon>Bacteria</taxon>
        <taxon>Pseudomonadati</taxon>
        <taxon>Bacteroidota</taxon>
        <taxon>Cytophagia</taxon>
        <taxon>Cytophagales</taxon>
        <taxon>Spirosomataceae</taxon>
        <taxon>Larkinella</taxon>
    </lineage>
</organism>
<proteinExistence type="predicted"/>
<evidence type="ECO:0000259" key="2">
    <source>
        <dbReference type="Pfam" id="PF12729"/>
    </source>
</evidence>
<sequence length="226" mass="25687">MNRSTLTQQKLKAVLLFLPVLVVIVLTSISMRNSVKDMDQAMKTVYQDRLQPAIEVLYLSENLHTKRHLLDTYLGAQQPSVRLLHAQLKQRDDTMKRILREFEKTVLVKDEVKHLQSFKTSLSRYAQLEHTVVGLQQAGQHQTALELFNQQGASLFRQGIHSLHELAQIQATVGQQTLKRSHSEANHFYSNSTLQVAVTIIIALIILSLIHNAKRPDQGPASFHLN</sequence>
<keyword evidence="1" id="KW-1133">Transmembrane helix</keyword>
<reference evidence="4" key="1">
    <citation type="journal article" date="2019" name="Int. J. Syst. Evol. Microbiol.">
        <title>The Global Catalogue of Microorganisms (GCM) 10K type strain sequencing project: providing services to taxonomists for standard genome sequencing and annotation.</title>
        <authorList>
            <consortium name="The Broad Institute Genomics Platform"/>
            <consortium name="The Broad Institute Genome Sequencing Center for Infectious Disease"/>
            <person name="Wu L."/>
            <person name="Ma J."/>
        </authorList>
    </citation>
    <scope>NUCLEOTIDE SEQUENCE [LARGE SCALE GENOMIC DNA]</scope>
    <source>
        <strain evidence="4">CCUG 55608</strain>
    </source>
</reference>
<dbReference type="Pfam" id="PF12729">
    <property type="entry name" value="4HB_MCP_1"/>
    <property type="match status" value="1"/>
</dbReference>
<accession>A0ABW3Q5A6</accession>
<evidence type="ECO:0000256" key="1">
    <source>
        <dbReference type="SAM" id="Phobius"/>
    </source>
</evidence>
<keyword evidence="4" id="KW-1185">Reference proteome</keyword>